<reference evidence="1 2" key="1">
    <citation type="submission" date="2020-07" db="EMBL/GenBank/DDBJ databases">
        <title>Comparative genomics of pyrophilous fungi reveals a link between fire events and developmental genes.</title>
        <authorList>
            <consortium name="DOE Joint Genome Institute"/>
            <person name="Steindorff A.S."/>
            <person name="Carver A."/>
            <person name="Calhoun S."/>
            <person name="Stillman K."/>
            <person name="Liu H."/>
            <person name="Lipzen A."/>
            <person name="Pangilinan J."/>
            <person name="Labutti K."/>
            <person name="Bruns T.D."/>
            <person name="Grigoriev I.V."/>
        </authorList>
    </citation>
    <scope>NUCLEOTIDE SEQUENCE [LARGE SCALE GENOMIC DNA]</scope>
    <source>
        <strain evidence="1 2">CBS 144469</strain>
    </source>
</reference>
<keyword evidence="2" id="KW-1185">Reference proteome</keyword>
<gene>
    <name evidence="1" type="ORF">DFP72DRAFT_845272</name>
</gene>
<dbReference type="EMBL" id="JACGCI010000019">
    <property type="protein sequence ID" value="KAF6758357.1"/>
    <property type="molecule type" value="Genomic_DNA"/>
</dbReference>
<comment type="caution">
    <text evidence="1">The sequence shown here is derived from an EMBL/GenBank/DDBJ whole genome shotgun (WGS) entry which is preliminary data.</text>
</comment>
<evidence type="ECO:0000313" key="1">
    <source>
        <dbReference type="EMBL" id="KAF6758357.1"/>
    </source>
</evidence>
<proteinExistence type="predicted"/>
<dbReference type="AlphaFoldDB" id="A0A8H6MBS9"/>
<name>A0A8H6MBS9_9AGAR</name>
<evidence type="ECO:0000313" key="2">
    <source>
        <dbReference type="Proteomes" id="UP000521943"/>
    </source>
</evidence>
<organism evidence="1 2">
    <name type="scientific">Ephemerocybe angulata</name>
    <dbReference type="NCBI Taxonomy" id="980116"/>
    <lineage>
        <taxon>Eukaryota</taxon>
        <taxon>Fungi</taxon>
        <taxon>Dikarya</taxon>
        <taxon>Basidiomycota</taxon>
        <taxon>Agaricomycotina</taxon>
        <taxon>Agaricomycetes</taxon>
        <taxon>Agaricomycetidae</taxon>
        <taxon>Agaricales</taxon>
        <taxon>Agaricineae</taxon>
        <taxon>Psathyrellaceae</taxon>
        <taxon>Ephemerocybe</taxon>
    </lineage>
</organism>
<accession>A0A8H6MBS9</accession>
<dbReference type="OrthoDB" id="3131935at2759"/>
<dbReference type="Proteomes" id="UP000521943">
    <property type="component" value="Unassembled WGS sequence"/>
</dbReference>
<sequence length="491" mass="56269">MFFRDVLIATPTTAKDDDLTTGVTKGGSYIGGRIAVFQSVVTPLCITSSQYNENISLQPWSRLVQLRYFALPHTCYRAEKKQDSVQNYLELRRQPERPQNVNPVGRDSGTSELLRSKLVGQSQGGPGLQKSDRTLDLYLCRGQNGVRAQRLYNRLPNPEVAGNFRVGRVPFESCPTTMDQNELDEFFQELCRKPTTQDMAEMTKNWARETWYTQDGESFYLRDMDTELIDLWIQNLKTRVSTFLRQGEPSTACARDKIDKILWLRNKSPAGYEPKVPVAEAGSIGTAGKFVWAWELETESPEDESSVMIDLFVDNLLSMRRDIASSCIQELQRRPTSADLVDLAREWALKTWYTRNGDDFFPREPGFDLPPSTLTEVLDLTYVHLRNLVDQMDLYKLYVEPKIQRLVETVDLGEDTKVEELLRLRNQAPAGYPSREPAGFDENGKLVFKWSWAKERTNATEVERFLSRLFGELLTQRMTVLIGEEGGVPRW</sequence>
<protein>
    <submittedName>
        <fullName evidence="1">Uncharacterized protein</fullName>
    </submittedName>
</protein>